<dbReference type="InterPro" id="IPR055340">
    <property type="entry name" value="RING-Ubox_PRP19"/>
</dbReference>
<feature type="coiled-coil region" evidence="13">
    <location>
        <begin position="94"/>
        <end position="128"/>
    </location>
</feature>
<keyword evidence="6 12" id="KW-0808">Transferase</keyword>
<dbReference type="GO" id="GO:0061630">
    <property type="term" value="F:ubiquitin protein ligase activity"/>
    <property type="evidence" value="ECO:0007669"/>
    <property type="project" value="UniProtKB-UniRule"/>
</dbReference>
<keyword evidence="12" id="KW-0227">DNA damage</keyword>
<dbReference type="UniPathway" id="UPA00143"/>
<dbReference type="SUPFAM" id="SSF57850">
    <property type="entry name" value="RING/U-box"/>
    <property type="match status" value="1"/>
</dbReference>
<dbReference type="GO" id="GO:0000398">
    <property type="term" value="P:mRNA splicing, via spliceosome"/>
    <property type="evidence" value="ECO:0007669"/>
    <property type="project" value="InterPro"/>
</dbReference>
<dbReference type="OrthoDB" id="687049at2759"/>
<feature type="domain" description="U-box" evidence="14">
    <location>
        <begin position="1"/>
        <end position="70"/>
    </location>
</feature>
<dbReference type="HOGENOM" id="CLU_133954_0_0_1"/>
<comment type="catalytic activity">
    <reaction evidence="12">
        <text>S-ubiquitinyl-[E2 ubiquitin-conjugating enzyme]-L-cysteine + [acceptor protein]-L-lysine = [E2 ubiquitin-conjugating enzyme]-L-cysteine + N(6)-ubiquitinyl-[acceptor protein]-L-lysine.</text>
        <dbReference type="EC" id="2.3.2.27"/>
    </reaction>
</comment>
<dbReference type="GO" id="GO:0071006">
    <property type="term" value="C:U2-type catalytic step 1 spliceosome"/>
    <property type="evidence" value="ECO:0007669"/>
    <property type="project" value="TreeGrafter"/>
</dbReference>
<comment type="pathway">
    <text evidence="2 12">Protein modification; protein ubiquitination.</text>
</comment>
<dbReference type="STRING" id="988480.A0A075AMG5"/>
<evidence type="ECO:0000256" key="13">
    <source>
        <dbReference type="SAM" id="Coils"/>
    </source>
</evidence>
<dbReference type="Gene3D" id="3.30.40.10">
    <property type="entry name" value="Zinc/RING finger domain, C3HC4 (zinc finger)"/>
    <property type="match status" value="1"/>
</dbReference>
<dbReference type="InterPro" id="IPR038959">
    <property type="entry name" value="Prp19"/>
</dbReference>
<dbReference type="GO" id="GO:0006281">
    <property type="term" value="P:DNA repair"/>
    <property type="evidence" value="ECO:0007669"/>
    <property type="project" value="UniProtKB-KW"/>
</dbReference>
<organism evidence="15 16">
    <name type="scientific">Rozella allomycis (strain CSF55)</name>
    <dbReference type="NCBI Taxonomy" id="988480"/>
    <lineage>
        <taxon>Eukaryota</taxon>
        <taxon>Fungi</taxon>
        <taxon>Fungi incertae sedis</taxon>
        <taxon>Cryptomycota</taxon>
        <taxon>Cryptomycota incertae sedis</taxon>
        <taxon>Rozella</taxon>
    </lineage>
</organism>
<dbReference type="InterPro" id="IPR003613">
    <property type="entry name" value="Ubox_domain"/>
</dbReference>
<keyword evidence="4" id="KW-0853">WD repeat</keyword>
<keyword evidence="9 12" id="KW-0833">Ubl conjugation pathway</keyword>
<dbReference type="GO" id="GO:0070534">
    <property type="term" value="P:protein K63-linked ubiquitination"/>
    <property type="evidence" value="ECO:0007669"/>
    <property type="project" value="UniProtKB-UniRule"/>
</dbReference>
<dbReference type="SMART" id="SM00504">
    <property type="entry name" value="Ubox"/>
    <property type="match status" value="1"/>
</dbReference>
<keyword evidence="10 12" id="KW-0508">mRNA splicing</keyword>
<evidence type="ECO:0000256" key="1">
    <source>
        <dbReference type="ARBA" id="ARBA00004123"/>
    </source>
</evidence>
<evidence type="ECO:0000259" key="14">
    <source>
        <dbReference type="PROSITE" id="PS51698"/>
    </source>
</evidence>
<dbReference type="FunFam" id="3.30.40.10:FF:000027">
    <property type="entry name" value="Pre-mRNA-processing factor 19, putative"/>
    <property type="match status" value="1"/>
</dbReference>
<keyword evidence="13" id="KW-0175">Coiled coil</keyword>
<evidence type="ECO:0000313" key="15">
    <source>
        <dbReference type="EMBL" id="EPZ30796.1"/>
    </source>
</evidence>
<dbReference type="EMBL" id="KE561374">
    <property type="protein sequence ID" value="EPZ30796.1"/>
    <property type="molecule type" value="Genomic_DNA"/>
</dbReference>
<accession>A0A075AMG5</accession>
<keyword evidence="12" id="KW-0234">DNA repair</keyword>
<evidence type="ECO:0000256" key="2">
    <source>
        <dbReference type="ARBA" id="ARBA00004906"/>
    </source>
</evidence>
<evidence type="ECO:0000256" key="5">
    <source>
        <dbReference type="ARBA" id="ARBA00022664"/>
    </source>
</evidence>
<feature type="non-terminal residue" evidence="15">
    <location>
        <position position="143"/>
    </location>
</feature>
<comment type="function">
    <text evidence="12">Ubiquitin-protein ligase which is mainly involved pre-mRNA splicing and DNA repair. Required for pre-mRNA splicing as component of the spliceosome.</text>
</comment>
<dbReference type="Pfam" id="PF04564">
    <property type="entry name" value="U-box"/>
    <property type="match status" value="1"/>
</dbReference>
<dbReference type="Pfam" id="PF08606">
    <property type="entry name" value="Prp19"/>
    <property type="match status" value="1"/>
</dbReference>
<keyword evidence="5 12" id="KW-0507">mRNA processing</keyword>
<keyword evidence="16" id="KW-1185">Reference proteome</keyword>
<dbReference type="EC" id="2.3.2.27" evidence="12"/>
<dbReference type="InterPro" id="IPR013083">
    <property type="entry name" value="Znf_RING/FYVE/PHD"/>
</dbReference>
<dbReference type="PANTHER" id="PTHR43995:SF1">
    <property type="entry name" value="PRE-MRNA-PROCESSING FACTOR 19"/>
    <property type="match status" value="1"/>
</dbReference>
<sequence>MFCAISGEVPQEPVVSSLTGHVYERRLIEKHIQETGKCPMSGEPMTMENLIAVKTNPLIKPRPPQATSVPSILTMLQLEWDALMLESHQMKTVLERTREELAAALYQNDAAKRVIARLIKERDDAKNAVANYQVGEQVQQEAA</sequence>
<dbReference type="AlphaFoldDB" id="A0A075AMG5"/>
<dbReference type="InterPro" id="IPR013915">
    <property type="entry name" value="Prp19_cc"/>
</dbReference>
<keyword evidence="8" id="KW-0677">Repeat</keyword>
<dbReference type="PANTHER" id="PTHR43995">
    <property type="entry name" value="PRE-MRNA-PROCESSING FACTOR 19"/>
    <property type="match status" value="1"/>
</dbReference>
<evidence type="ECO:0000256" key="12">
    <source>
        <dbReference type="RuleBase" id="RU367101"/>
    </source>
</evidence>
<evidence type="ECO:0000256" key="8">
    <source>
        <dbReference type="ARBA" id="ARBA00022737"/>
    </source>
</evidence>
<dbReference type="Proteomes" id="UP000030755">
    <property type="component" value="Unassembled WGS sequence"/>
</dbReference>
<evidence type="ECO:0000256" key="11">
    <source>
        <dbReference type="ARBA" id="ARBA00023242"/>
    </source>
</evidence>
<proteinExistence type="inferred from homology"/>
<dbReference type="GO" id="GO:0005737">
    <property type="term" value="C:cytoplasm"/>
    <property type="evidence" value="ECO:0007669"/>
    <property type="project" value="TreeGrafter"/>
</dbReference>
<dbReference type="GO" id="GO:0000974">
    <property type="term" value="C:Prp19 complex"/>
    <property type="evidence" value="ECO:0007669"/>
    <property type="project" value="UniProtKB-UniRule"/>
</dbReference>
<gene>
    <name evidence="15" type="ORF">O9G_005793</name>
</gene>
<evidence type="ECO:0000256" key="9">
    <source>
        <dbReference type="ARBA" id="ARBA00022786"/>
    </source>
</evidence>
<evidence type="ECO:0000313" key="16">
    <source>
        <dbReference type="Proteomes" id="UP000030755"/>
    </source>
</evidence>
<protein>
    <recommendedName>
        <fullName evidence="12">Pre-mRNA-processing factor 19</fullName>
        <ecNumber evidence="12">2.3.2.27</ecNumber>
    </recommendedName>
</protein>
<reference evidence="15 16" key="1">
    <citation type="journal article" date="2013" name="Curr. Biol.">
        <title>Shared signatures of parasitism and phylogenomics unite Cryptomycota and microsporidia.</title>
        <authorList>
            <person name="James T.Y."/>
            <person name="Pelin A."/>
            <person name="Bonen L."/>
            <person name="Ahrendt S."/>
            <person name="Sain D."/>
            <person name="Corradi N."/>
            <person name="Stajich J.E."/>
        </authorList>
    </citation>
    <scope>NUCLEOTIDE SEQUENCE [LARGE SCALE GENOMIC DNA]</scope>
    <source>
        <strain evidence="15 16">CSF55</strain>
    </source>
</reference>
<dbReference type="PROSITE" id="PS51698">
    <property type="entry name" value="U_BOX"/>
    <property type="match status" value="1"/>
</dbReference>
<comment type="similarity">
    <text evidence="3 12">Belongs to the WD repeat PRP19 family.</text>
</comment>
<evidence type="ECO:0000256" key="3">
    <source>
        <dbReference type="ARBA" id="ARBA00006388"/>
    </source>
</evidence>
<keyword evidence="11 12" id="KW-0539">Nucleus</keyword>
<dbReference type="CDD" id="cd16656">
    <property type="entry name" value="RING-Ubox_PRP19"/>
    <property type="match status" value="1"/>
</dbReference>
<comment type="subunit">
    <text evidence="12">Homotetramer.</text>
</comment>
<evidence type="ECO:0000256" key="7">
    <source>
        <dbReference type="ARBA" id="ARBA00022728"/>
    </source>
</evidence>
<evidence type="ECO:0000256" key="4">
    <source>
        <dbReference type="ARBA" id="ARBA00022574"/>
    </source>
</evidence>
<comment type="subcellular location">
    <subcellularLocation>
        <location evidence="1 12">Nucleus</location>
    </subcellularLocation>
</comment>
<keyword evidence="7 12" id="KW-0747">Spliceosome</keyword>
<evidence type="ECO:0000256" key="6">
    <source>
        <dbReference type="ARBA" id="ARBA00022679"/>
    </source>
</evidence>
<evidence type="ECO:0000256" key="10">
    <source>
        <dbReference type="ARBA" id="ARBA00023187"/>
    </source>
</evidence>
<name>A0A075AMG5_ROZAC</name>